<dbReference type="PANTHER" id="PTHR32004">
    <property type="entry name" value="TRNA LIGASE"/>
    <property type="match status" value="1"/>
</dbReference>
<reference evidence="4 5" key="1">
    <citation type="journal article" date="2015" name="Genome Biol. Evol.">
        <title>Phylogenomic analyses indicate that early fungi evolved digesting cell walls of algal ancestors of land plants.</title>
        <authorList>
            <person name="Chang Y."/>
            <person name="Wang S."/>
            <person name="Sekimoto S."/>
            <person name="Aerts A.L."/>
            <person name="Choi C."/>
            <person name="Clum A."/>
            <person name="LaButti K.M."/>
            <person name="Lindquist E.A."/>
            <person name="Yee Ngan C."/>
            <person name="Ohm R.A."/>
            <person name="Salamov A.A."/>
            <person name="Grigoriev I.V."/>
            <person name="Spatafora J.W."/>
            <person name="Berbee M.L."/>
        </authorList>
    </citation>
    <scope>NUCLEOTIDE SEQUENCE [LARGE SCALE GENOMIC DNA]</scope>
    <source>
        <strain evidence="4 5">JEL478</strain>
    </source>
</reference>
<evidence type="ECO:0000313" key="5">
    <source>
        <dbReference type="Proteomes" id="UP000070544"/>
    </source>
</evidence>
<evidence type="ECO:0008006" key="6">
    <source>
        <dbReference type="Google" id="ProtNLM"/>
    </source>
</evidence>
<feature type="region of interest" description="Disordered" evidence="1">
    <location>
        <begin position="410"/>
        <end position="429"/>
    </location>
</feature>
<accession>A0A139A2C5</accession>
<dbReference type="OrthoDB" id="276239at2759"/>
<dbReference type="SUPFAM" id="SSF52540">
    <property type="entry name" value="P-loop containing nucleoside triphosphate hydrolases"/>
    <property type="match status" value="1"/>
</dbReference>
<dbReference type="GO" id="GO:0006388">
    <property type="term" value="P:tRNA splicing, via endonucleolytic cleavage and ligation"/>
    <property type="evidence" value="ECO:0007669"/>
    <property type="project" value="InterPro"/>
</dbReference>
<name>A0A139A2C5_GONPJ</name>
<evidence type="ECO:0000313" key="4">
    <source>
        <dbReference type="EMBL" id="KXS10503.1"/>
    </source>
</evidence>
<dbReference type="STRING" id="1344416.A0A139A2C5"/>
<feature type="compositionally biased region" description="Low complexity" evidence="1">
    <location>
        <begin position="412"/>
        <end position="429"/>
    </location>
</feature>
<dbReference type="Proteomes" id="UP000070544">
    <property type="component" value="Unassembled WGS sequence"/>
</dbReference>
<organism evidence="4 5">
    <name type="scientific">Gonapodya prolifera (strain JEL478)</name>
    <name type="common">Monoblepharis prolifera</name>
    <dbReference type="NCBI Taxonomy" id="1344416"/>
    <lineage>
        <taxon>Eukaryota</taxon>
        <taxon>Fungi</taxon>
        <taxon>Fungi incertae sedis</taxon>
        <taxon>Chytridiomycota</taxon>
        <taxon>Chytridiomycota incertae sedis</taxon>
        <taxon>Monoblepharidomycetes</taxon>
        <taxon>Monoblepharidales</taxon>
        <taxon>Gonapodyaceae</taxon>
        <taxon>Gonapodya</taxon>
    </lineage>
</organism>
<evidence type="ECO:0000259" key="3">
    <source>
        <dbReference type="Pfam" id="PF08303"/>
    </source>
</evidence>
<dbReference type="GO" id="GO:0005524">
    <property type="term" value="F:ATP binding"/>
    <property type="evidence" value="ECO:0007669"/>
    <property type="project" value="InterPro"/>
</dbReference>
<dbReference type="InterPro" id="IPR027417">
    <property type="entry name" value="P-loop_NTPase"/>
</dbReference>
<dbReference type="AlphaFoldDB" id="A0A139A2C5"/>
<feature type="domain" description="tRNA ligase kinase" evidence="3">
    <location>
        <begin position="116"/>
        <end position="272"/>
    </location>
</feature>
<protein>
    <recommendedName>
        <fullName evidence="6">tRNA ligase</fullName>
    </recommendedName>
</protein>
<evidence type="ECO:0000259" key="2">
    <source>
        <dbReference type="Pfam" id="PF08302"/>
    </source>
</evidence>
<dbReference type="InterPro" id="IPR015965">
    <property type="entry name" value="tRNA_lig_PDEase"/>
</dbReference>
<gene>
    <name evidence="4" type="ORF">M427DRAFT_139256</name>
</gene>
<dbReference type="PANTHER" id="PTHR32004:SF1">
    <property type="entry name" value="TRNA LIGASE"/>
    <property type="match status" value="1"/>
</dbReference>
<dbReference type="GO" id="GO:0005634">
    <property type="term" value="C:nucleus"/>
    <property type="evidence" value="ECO:0007669"/>
    <property type="project" value="TreeGrafter"/>
</dbReference>
<sequence length="527" mass="58452">MTTKYVEFVKRKLKEQTKLFEGFNQNHGIIKARNMFLEEMGIDNPERLVVRNDVEGEIVSSAANASSSDVLEQEQNGRVTEVADAFDGGDEGDVDSQDARKARSGKKPQRGDSKTLLVPIATIGCGKTTLAIALTELFGFGHVQNDNITKKHPMKHFADAILTEFPDHDVVIADKNNHFFEHREKLVATVRNHFPGCNVVALDWQVDPAREKEILDVTARRVISRGENHQSLTPGRTAEFQKILQRFIRERNPLDLTSRADKGIDQVIPIDVLSDTWTNLVAVIRALNLDMPTDEAIDAAIASAFAYTPTVVKTVDDRSRKGKKSESESRDGRSALAKYYGIRVTSPDLKDERARFFEGRQERGFWDAFVKGKRIKDDFHVTLVFCGNSQEQKKLPESRIELAKRYQTLITSQSSPSPPTNGSSASASASASGSELSSLDVTLTASSLVFSGRVMCIPVDLPYGIVSENVRPHITVATKDDKVKPVESNYVLNDLAEKSATASNGSIVVLPFDQLLQIRGVIKAFWY</sequence>
<feature type="compositionally biased region" description="Acidic residues" evidence="1">
    <location>
        <begin position="87"/>
        <end position="96"/>
    </location>
</feature>
<dbReference type="EMBL" id="KQ965821">
    <property type="protein sequence ID" value="KXS10503.1"/>
    <property type="molecule type" value="Genomic_DNA"/>
</dbReference>
<dbReference type="Gene3D" id="3.40.50.300">
    <property type="entry name" value="P-loop containing nucleotide triphosphate hydrolases"/>
    <property type="match status" value="1"/>
</dbReference>
<proteinExistence type="predicted"/>
<feature type="region of interest" description="Disordered" evidence="1">
    <location>
        <begin position="84"/>
        <end position="111"/>
    </location>
</feature>
<keyword evidence="5" id="KW-1185">Reference proteome</keyword>
<dbReference type="InterPro" id="IPR015966">
    <property type="entry name" value="tRNA_lig_kin_fungi"/>
</dbReference>
<dbReference type="Pfam" id="PF08303">
    <property type="entry name" value="tRNA_lig_kinase"/>
    <property type="match status" value="1"/>
</dbReference>
<dbReference type="Pfam" id="PF08302">
    <property type="entry name" value="tRNA_lig_CPD"/>
    <property type="match status" value="1"/>
</dbReference>
<dbReference type="GO" id="GO:0003972">
    <property type="term" value="F:RNA ligase (ATP) activity"/>
    <property type="evidence" value="ECO:0007669"/>
    <property type="project" value="InterPro"/>
</dbReference>
<dbReference type="OMA" id="FQDWDYK"/>
<evidence type="ECO:0000256" key="1">
    <source>
        <dbReference type="SAM" id="MobiDB-lite"/>
    </source>
</evidence>
<feature type="domain" description="tRNA ligase phosphodiesterase" evidence="2">
    <location>
        <begin position="286"/>
        <end position="523"/>
    </location>
</feature>